<evidence type="ECO:0000313" key="3">
    <source>
        <dbReference type="Proteomes" id="UP000325333"/>
    </source>
</evidence>
<name>A0A5B0KZG2_9PROT</name>
<protein>
    <submittedName>
        <fullName evidence="2">Uncharacterized protein</fullName>
    </submittedName>
</protein>
<comment type="caution">
    <text evidence="2">The sequence shown here is derived from an EMBL/GenBank/DDBJ whole genome shotgun (WGS) entry which is preliminary data.</text>
</comment>
<accession>A0A5B0KZG2</accession>
<feature type="region of interest" description="Disordered" evidence="1">
    <location>
        <begin position="18"/>
        <end position="44"/>
    </location>
</feature>
<proteinExistence type="predicted"/>
<feature type="compositionally biased region" description="Basic and acidic residues" evidence="1">
    <location>
        <begin position="24"/>
        <end position="44"/>
    </location>
</feature>
<dbReference type="AlphaFoldDB" id="A0A5B0KZG2"/>
<organism evidence="2 3">
    <name type="scientific">Azospirillum argentinense</name>
    <dbReference type="NCBI Taxonomy" id="2970906"/>
    <lineage>
        <taxon>Bacteria</taxon>
        <taxon>Pseudomonadati</taxon>
        <taxon>Pseudomonadota</taxon>
        <taxon>Alphaproteobacteria</taxon>
        <taxon>Rhodospirillales</taxon>
        <taxon>Azospirillaceae</taxon>
        <taxon>Azospirillum</taxon>
    </lineage>
</organism>
<gene>
    <name evidence="2" type="ORF">FH063_001603</name>
</gene>
<evidence type="ECO:0000256" key="1">
    <source>
        <dbReference type="SAM" id="MobiDB-lite"/>
    </source>
</evidence>
<reference evidence="2 3" key="1">
    <citation type="submission" date="2019-07" db="EMBL/GenBank/DDBJ databases">
        <title>Genome sequencing of the stress-tolerant strain Azospirillum brasilense Az19.</title>
        <authorList>
            <person name="Maroniche G.A."/>
            <person name="Garcia J.E."/>
            <person name="Pagnussat L."/>
            <person name="Amenta M."/>
            <person name="Creus C.M."/>
        </authorList>
    </citation>
    <scope>NUCLEOTIDE SEQUENCE [LARGE SCALE GENOMIC DNA]</scope>
    <source>
        <strain evidence="2 3">Az19</strain>
    </source>
</reference>
<evidence type="ECO:0000313" key="2">
    <source>
        <dbReference type="EMBL" id="KAA1057435.1"/>
    </source>
</evidence>
<dbReference type="EMBL" id="VEWN01000002">
    <property type="protein sequence ID" value="KAA1057435.1"/>
    <property type="molecule type" value="Genomic_DNA"/>
</dbReference>
<sequence>MQTAQAFLMIFQHKQSMWSAGKGAENEKSEIFPSIRERTRSPEN</sequence>
<dbReference type="Proteomes" id="UP000325333">
    <property type="component" value="Unassembled WGS sequence"/>
</dbReference>